<accession>A0A1X7BYX0</accession>
<dbReference type="SUPFAM" id="SSF54427">
    <property type="entry name" value="NTF2-like"/>
    <property type="match status" value="1"/>
</dbReference>
<dbReference type="AlphaFoldDB" id="A0A1X7BYX0"/>
<feature type="domain" description="SnoaL-like" evidence="1">
    <location>
        <begin position="15"/>
        <end position="110"/>
    </location>
</feature>
<dbReference type="Gene3D" id="3.10.450.50">
    <property type="match status" value="1"/>
</dbReference>
<evidence type="ECO:0000313" key="3">
    <source>
        <dbReference type="Proteomes" id="UP000193224"/>
    </source>
</evidence>
<sequence>MGNVKQLEDLKVGWAALAEGDMDKLASFYADDMIFVLPGQNDILEGRAAFRAALDGIGQALPPGFDIKDLRYCQGENEITNIVEFTADKLPNGSQCAVLFKFGNDDLIIEERWFVDTEQWKAAF</sequence>
<dbReference type="InterPro" id="IPR032710">
    <property type="entry name" value="NTF2-like_dom_sf"/>
</dbReference>
<reference evidence="2 3" key="1">
    <citation type="submission" date="2017-03" db="EMBL/GenBank/DDBJ databases">
        <authorList>
            <person name="Afonso C.L."/>
            <person name="Miller P.J."/>
            <person name="Scott M.A."/>
            <person name="Spackman E."/>
            <person name="Goraichik I."/>
            <person name="Dimitrov K.M."/>
            <person name="Suarez D.L."/>
            <person name="Swayne D.E."/>
        </authorList>
    </citation>
    <scope>NUCLEOTIDE SEQUENCE [LARGE SCALE GENOMIC DNA]</scope>
    <source>
        <strain evidence="2 3">CECT 7745</strain>
    </source>
</reference>
<protein>
    <submittedName>
        <fullName evidence="2">SnoaL-like domain protein</fullName>
    </submittedName>
</protein>
<gene>
    <name evidence="2" type="ORF">ROA7745_04643</name>
</gene>
<dbReference type="RefSeq" id="WP_176237809.1">
    <property type="nucleotide sequence ID" value="NZ_FWXB01000060.1"/>
</dbReference>
<evidence type="ECO:0000313" key="2">
    <source>
        <dbReference type="EMBL" id="SMC14773.1"/>
    </source>
</evidence>
<dbReference type="EMBL" id="FWXB01000060">
    <property type="protein sequence ID" value="SMC14773.1"/>
    <property type="molecule type" value="Genomic_DNA"/>
</dbReference>
<dbReference type="InterPro" id="IPR037401">
    <property type="entry name" value="SnoaL-like"/>
</dbReference>
<dbReference type="Pfam" id="PF12680">
    <property type="entry name" value="SnoaL_2"/>
    <property type="match status" value="1"/>
</dbReference>
<organism evidence="2 3">
    <name type="scientific">Roseovarius aestuarii</name>
    <dbReference type="NCBI Taxonomy" id="475083"/>
    <lineage>
        <taxon>Bacteria</taxon>
        <taxon>Pseudomonadati</taxon>
        <taxon>Pseudomonadota</taxon>
        <taxon>Alphaproteobacteria</taxon>
        <taxon>Rhodobacterales</taxon>
        <taxon>Roseobacteraceae</taxon>
        <taxon>Roseovarius</taxon>
    </lineage>
</organism>
<name>A0A1X7BYX0_9RHOB</name>
<evidence type="ECO:0000259" key="1">
    <source>
        <dbReference type="Pfam" id="PF12680"/>
    </source>
</evidence>
<keyword evidence="3" id="KW-1185">Reference proteome</keyword>
<proteinExistence type="predicted"/>
<dbReference type="Proteomes" id="UP000193224">
    <property type="component" value="Unassembled WGS sequence"/>
</dbReference>